<dbReference type="InterPro" id="IPR036236">
    <property type="entry name" value="Znf_C2H2_sf"/>
</dbReference>
<evidence type="ECO:0000313" key="11">
    <source>
        <dbReference type="EMBL" id="ORY91340.1"/>
    </source>
</evidence>
<organism evidence="11 12">
    <name type="scientific">Syncephalastrum racemosum</name>
    <name type="common">Filamentous fungus</name>
    <dbReference type="NCBI Taxonomy" id="13706"/>
    <lineage>
        <taxon>Eukaryota</taxon>
        <taxon>Fungi</taxon>
        <taxon>Fungi incertae sedis</taxon>
        <taxon>Mucoromycota</taxon>
        <taxon>Mucoromycotina</taxon>
        <taxon>Mucoromycetes</taxon>
        <taxon>Mucorales</taxon>
        <taxon>Syncephalastraceae</taxon>
        <taxon>Syncephalastrum</taxon>
    </lineage>
</organism>
<dbReference type="GO" id="GO:0008270">
    <property type="term" value="F:zinc ion binding"/>
    <property type="evidence" value="ECO:0007669"/>
    <property type="project" value="UniProtKB-KW"/>
</dbReference>
<dbReference type="GO" id="GO:0006357">
    <property type="term" value="P:regulation of transcription by RNA polymerase II"/>
    <property type="evidence" value="ECO:0007669"/>
    <property type="project" value="TreeGrafter"/>
</dbReference>
<keyword evidence="6" id="KW-0804">Transcription</keyword>
<keyword evidence="2" id="KW-0479">Metal-binding</keyword>
<feature type="compositionally biased region" description="Low complexity" evidence="9">
    <location>
        <begin position="128"/>
        <end position="191"/>
    </location>
</feature>
<feature type="domain" description="C2H2-type" evidence="10">
    <location>
        <begin position="311"/>
        <end position="340"/>
    </location>
</feature>
<comment type="subcellular location">
    <subcellularLocation>
        <location evidence="1">Nucleus</location>
    </subcellularLocation>
</comment>
<comment type="caution">
    <text evidence="11">The sequence shown here is derived from an EMBL/GenBank/DDBJ whole genome shotgun (WGS) entry which is preliminary data.</text>
</comment>
<feature type="compositionally biased region" description="Low complexity" evidence="9">
    <location>
        <begin position="83"/>
        <end position="121"/>
    </location>
</feature>
<dbReference type="Gene3D" id="3.30.160.60">
    <property type="entry name" value="Classic Zinc Finger"/>
    <property type="match status" value="1"/>
</dbReference>
<dbReference type="PROSITE" id="PS00028">
    <property type="entry name" value="ZINC_FINGER_C2H2_1"/>
    <property type="match status" value="2"/>
</dbReference>
<dbReference type="EMBL" id="MCGN01000011">
    <property type="protein sequence ID" value="ORY91340.1"/>
    <property type="molecule type" value="Genomic_DNA"/>
</dbReference>
<sequence length="340" mass="36372">MSFTTTISQQNSQARLINTGHGRLPQSGGRKSFRLRVEELISERHDYSSPAARLDDDDLDALCDTFGSLKLQSENEQLVDCGSHSPCPSAASSSPPSSASSSSTSSSPSRAPTASSASVPARAYPPATSSSVPGFSSSSSHPSRAVTASSALPSTSSYPQAASSSRSASSPSSFSSYSRSQASAPEPVPAPERVANLGTFASRFAFAPPSHSLSSSRLPSSSPSSASDSARPDRQGPRSVLHSQEYLDEFYPCLARGCASMYRTSRDLEKHMDDKHGPNSTICQLCFGYSSSDPSKMDNHMIRFHDPDNPHVCKYPKCGKRYKHKRSLVTHQERDHADSV</sequence>
<dbReference type="InterPro" id="IPR051061">
    <property type="entry name" value="Zinc_finger_trans_reg"/>
</dbReference>
<dbReference type="InterPro" id="IPR013087">
    <property type="entry name" value="Znf_C2H2_type"/>
</dbReference>
<keyword evidence="12" id="KW-1185">Reference proteome</keyword>
<keyword evidence="7" id="KW-0539">Nucleus</keyword>
<evidence type="ECO:0000256" key="1">
    <source>
        <dbReference type="ARBA" id="ARBA00004123"/>
    </source>
</evidence>
<feature type="region of interest" description="Disordered" evidence="9">
    <location>
        <begin position="1"/>
        <end position="31"/>
    </location>
</feature>
<evidence type="ECO:0000256" key="7">
    <source>
        <dbReference type="ARBA" id="ARBA00023242"/>
    </source>
</evidence>
<evidence type="ECO:0000313" key="12">
    <source>
        <dbReference type="Proteomes" id="UP000242180"/>
    </source>
</evidence>
<dbReference type="Proteomes" id="UP000242180">
    <property type="component" value="Unassembled WGS sequence"/>
</dbReference>
<evidence type="ECO:0000256" key="4">
    <source>
        <dbReference type="ARBA" id="ARBA00022833"/>
    </source>
</evidence>
<dbReference type="PANTHER" id="PTHR46179">
    <property type="entry name" value="ZINC FINGER PROTEIN"/>
    <property type="match status" value="1"/>
</dbReference>
<dbReference type="InParanoid" id="A0A1X2H1P1"/>
<evidence type="ECO:0000256" key="2">
    <source>
        <dbReference type="ARBA" id="ARBA00022723"/>
    </source>
</evidence>
<protein>
    <recommendedName>
        <fullName evidence="10">C2H2-type domain-containing protein</fullName>
    </recommendedName>
</protein>
<feature type="region of interest" description="Disordered" evidence="9">
    <location>
        <begin position="211"/>
        <end position="239"/>
    </location>
</feature>
<name>A0A1X2H1P1_SYNRA</name>
<evidence type="ECO:0000259" key="10">
    <source>
        <dbReference type="PROSITE" id="PS50157"/>
    </source>
</evidence>
<keyword evidence="3 8" id="KW-0863">Zinc-finger</keyword>
<keyword evidence="5" id="KW-0805">Transcription regulation</keyword>
<evidence type="ECO:0000256" key="8">
    <source>
        <dbReference type="PROSITE-ProRule" id="PRU00042"/>
    </source>
</evidence>
<gene>
    <name evidence="11" type="ORF">BCR43DRAFT_527926</name>
</gene>
<dbReference type="PROSITE" id="PS50157">
    <property type="entry name" value="ZINC_FINGER_C2H2_2"/>
    <property type="match status" value="1"/>
</dbReference>
<evidence type="ECO:0000256" key="6">
    <source>
        <dbReference type="ARBA" id="ARBA00023163"/>
    </source>
</evidence>
<dbReference type="SUPFAM" id="SSF57667">
    <property type="entry name" value="beta-beta-alpha zinc fingers"/>
    <property type="match status" value="1"/>
</dbReference>
<feature type="region of interest" description="Disordered" evidence="9">
    <location>
        <begin position="77"/>
        <end position="191"/>
    </location>
</feature>
<feature type="compositionally biased region" description="Polar residues" evidence="9">
    <location>
        <begin position="1"/>
        <end position="16"/>
    </location>
</feature>
<proteinExistence type="predicted"/>
<dbReference type="PANTHER" id="PTHR46179:SF13">
    <property type="entry name" value="C2H2-TYPE DOMAIN-CONTAINING PROTEIN"/>
    <property type="match status" value="1"/>
</dbReference>
<dbReference type="SMART" id="SM00355">
    <property type="entry name" value="ZnF_C2H2"/>
    <property type="match status" value="3"/>
</dbReference>
<accession>A0A1X2H1P1</accession>
<dbReference type="AlphaFoldDB" id="A0A1X2H1P1"/>
<reference evidence="11 12" key="1">
    <citation type="submission" date="2016-07" db="EMBL/GenBank/DDBJ databases">
        <title>Pervasive Adenine N6-methylation of Active Genes in Fungi.</title>
        <authorList>
            <consortium name="DOE Joint Genome Institute"/>
            <person name="Mondo S.J."/>
            <person name="Dannebaum R.O."/>
            <person name="Kuo R.C."/>
            <person name="Labutti K."/>
            <person name="Haridas S."/>
            <person name="Kuo A."/>
            <person name="Salamov A."/>
            <person name="Ahrendt S.R."/>
            <person name="Lipzen A."/>
            <person name="Sullivan W."/>
            <person name="Andreopoulos W.B."/>
            <person name="Clum A."/>
            <person name="Lindquist E."/>
            <person name="Daum C."/>
            <person name="Ramamoorthy G.K."/>
            <person name="Gryganskyi A."/>
            <person name="Culley D."/>
            <person name="Magnuson J.K."/>
            <person name="James T.Y."/>
            <person name="O'Malley M.A."/>
            <person name="Stajich J.E."/>
            <person name="Spatafora J.W."/>
            <person name="Visel A."/>
            <person name="Grigoriev I.V."/>
        </authorList>
    </citation>
    <scope>NUCLEOTIDE SEQUENCE [LARGE SCALE GENOMIC DNA]</scope>
    <source>
        <strain evidence="11 12">NRRL 2496</strain>
    </source>
</reference>
<keyword evidence="4" id="KW-0862">Zinc</keyword>
<evidence type="ECO:0000256" key="9">
    <source>
        <dbReference type="SAM" id="MobiDB-lite"/>
    </source>
</evidence>
<evidence type="ECO:0000256" key="3">
    <source>
        <dbReference type="ARBA" id="ARBA00022771"/>
    </source>
</evidence>
<evidence type="ECO:0000256" key="5">
    <source>
        <dbReference type="ARBA" id="ARBA00023015"/>
    </source>
</evidence>
<dbReference type="GO" id="GO:0005634">
    <property type="term" value="C:nucleus"/>
    <property type="evidence" value="ECO:0007669"/>
    <property type="project" value="UniProtKB-SubCell"/>
</dbReference>
<feature type="compositionally biased region" description="Low complexity" evidence="9">
    <location>
        <begin position="211"/>
        <end position="229"/>
    </location>
</feature>